<feature type="transmembrane region" description="Helical" evidence="5">
    <location>
        <begin position="56"/>
        <end position="79"/>
    </location>
</feature>
<comment type="subcellular location">
    <subcellularLocation>
        <location evidence="1">Membrane</location>
        <topology evidence="1">Multi-pass membrane protein</topology>
    </subcellularLocation>
</comment>
<protein>
    <submittedName>
        <fullName evidence="7">GtrA family protein</fullName>
    </submittedName>
</protein>
<keyword evidence="3 5" id="KW-1133">Transmembrane helix</keyword>
<dbReference type="Proteomes" id="UP000566071">
    <property type="component" value="Unassembled WGS sequence"/>
</dbReference>
<organism evidence="7 8">
    <name type="scientific">Mucilaginibacter humi</name>
    <dbReference type="NCBI Taxonomy" id="2732510"/>
    <lineage>
        <taxon>Bacteria</taxon>
        <taxon>Pseudomonadati</taxon>
        <taxon>Bacteroidota</taxon>
        <taxon>Sphingobacteriia</taxon>
        <taxon>Sphingobacteriales</taxon>
        <taxon>Sphingobacteriaceae</taxon>
        <taxon>Mucilaginibacter</taxon>
    </lineage>
</organism>
<dbReference type="EMBL" id="JABFCR010000011">
    <property type="protein sequence ID" value="NNU33491.1"/>
    <property type="molecule type" value="Genomic_DNA"/>
</dbReference>
<keyword evidence="4 5" id="KW-0472">Membrane</keyword>
<reference evidence="7 8" key="1">
    <citation type="submission" date="2020-05" db="EMBL/GenBank/DDBJ databases">
        <authorList>
            <person name="Khan S.A."/>
            <person name="Jeon C.O."/>
            <person name="Chun B.H."/>
        </authorList>
    </citation>
    <scope>NUCLEOTIDE SEQUENCE [LARGE SCALE GENOMIC DNA]</scope>
    <source>
        <strain evidence="7 8">S1162</strain>
    </source>
</reference>
<dbReference type="InterPro" id="IPR007267">
    <property type="entry name" value="GtrA_DPMS_TM"/>
</dbReference>
<evidence type="ECO:0000259" key="6">
    <source>
        <dbReference type="Pfam" id="PF04138"/>
    </source>
</evidence>
<evidence type="ECO:0000313" key="8">
    <source>
        <dbReference type="Proteomes" id="UP000566071"/>
    </source>
</evidence>
<feature type="transmembrane region" description="Helical" evidence="5">
    <location>
        <begin position="15"/>
        <end position="36"/>
    </location>
</feature>
<feature type="transmembrane region" description="Helical" evidence="5">
    <location>
        <begin position="91"/>
        <end position="116"/>
    </location>
</feature>
<evidence type="ECO:0000256" key="3">
    <source>
        <dbReference type="ARBA" id="ARBA00022989"/>
    </source>
</evidence>
<accession>A0ABX1VZV9</accession>
<evidence type="ECO:0000256" key="2">
    <source>
        <dbReference type="ARBA" id="ARBA00022692"/>
    </source>
</evidence>
<evidence type="ECO:0000256" key="1">
    <source>
        <dbReference type="ARBA" id="ARBA00004141"/>
    </source>
</evidence>
<gene>
    <name evidence="7" type="ORF">HK413_03765</name>
</gene>
<keyword evidence="2 5" id="KW-0812">Transmembrane</keyword>
<keyword evidence="8" id="KW-1185">Reference proteome</keyword>
<dbReference type="Pfam" id="PF04138">
    <property type="entry name" value="GtrA_DPMS_TM"/>
    <property type="match status" value="1"/>
</dbReference>
<feature type="transmembrane region" description="Helical" evidence="5">
    <location>
        <begin position="122"/>
        <end position="142"/>
    </location>
</feature>
<feature type="domain" description="GtrA/DPMS transmembrane" evidence="6">
    <location>
        <begin position="17"/>
        <end position="144"/>
    </location>
</feature>
<evidence type="ECO:0000256" key="5">
    <source>
        <dbReference type="SAM" id="Phobius"/>
    </source>
</evidence>
<dbReference type="RefSeq" id="WP_175269185.1">
    <property type="nucleotide sequence ID" value="NZ_JABFCR010000011.1"/>
</dbReference>
<evidence type="ECO:0000256" key="4">
    <source>
        <dbReference type="ARBA" id="ARBA00023136"/>
    </source>
</evidence>
<comment type="caution">
    <text evidence="7">The sequence shown here is derived from an EMBL/GenBank/DDBJ whole genome shotgun (WGS) entry which is preliminary data.</text>
</comment>
<sequence length="162" mass="18348">MANVSLKQSIFNNQVVRFVFSAGIGFLVDIVAFYLLDHNFLERPTYNMFGFTFDNYTLSLAISFFMGVVVNFLITKYIVFNESVSSPTKQFVRFVSVAIIGFFANLILLDIFIRYIGMYPPVARVCAALSLFFASFFVHKFFSFSLSLRHHHATGANSKAGN</sequence>
<name>A0ABX1VZV9_9SPHI</name>
<proteinExistence type="predicted"/>
<evidence type="ECO:0000313" key="7">
    <source>
        <dbReference type="EMBL" id="NNU33491.1"/>
    </source>
</evidence>